<dbReference type="EMBL" id="CYGY02000030">
    <property type="protein sequence ID" value="SIT41485.1"/>
    <property type="molecule type" value="Genomic_DNA"/>
</dbReference>
<proteinExistence type="predicted"/>
<sequence>MLSPREPILVCATARTFGVRCRPGQLQVITLWQVIGQYASHVRRCRAVANSGAIYEEMSLILTWVPDDALIAMANRLAALPWVLDVWFCP</sequence>
<evidence type="ECO:0000313" key="1">
    <source>
        <dbReference type="EMBL" id="SIT41485.1"/>
    </source>
</evidence>
<keyword evidence="2" id="KW-1185">Reference proteome</keyword>
<protein>
    <submittedName>
        <fullName evidence="1">Uncharacterized protein</fullName>
    </submittedName>
</protein>
<dbReference type="Proteomes" id="UP000195569">
    <property type="component" value="Unassembled WGS sequence"/>
</dbReference>
<comment type="caution">
    <text evidence="1">The sequence shown here is derived from an EMBL/GenBank/DDBJ whole genome shotgun (WGS) entry which is preliminary data.</text>
</comment>
<evidence type="ECO:0000313" key="2">
    <source>
        <dbReference type="Proteomes" id="UP000195569"/>
    </source>
</evidence>
<reference evidence="1" key="1">
    <citation type="submission" date="2016-12" db="EMBL/GenBank/DDBJ databases">
        <authorList>
            <person name="Moulin L."/>
        </authorList>
    </citation>
    <scope>NUCLEOTIDE SEQUENCE [LARGE SCALE GENOMIC DNA]</scope>
    <source>
        <strain evidence="1">STM 7183</strain>
    </source>
</reference>
<accession>A0A1N7S270</accession>
<name>A0A1N7S270_9BURK</name>
<gene>
    <name evidence="1" type="ORF">BN2476_300031</name>
</gene>
<dbReference type="RefSeq" id="WP_143810970.1">
    <property type="nucleotide sequence ID" value="NZ_CYGY02000030.1"/>
</dbReference>
<organism evidence="1 2">
    <name type="scientific">Paraburkholderia piptadeniae</name>
    <dbReference type="NCBI Taxonomy" id="1701573"/>
    <lineage>
        <taxon>Bacteria</taxon>
        <taxon>Pseudomonadati</taxon>
        <taxon>Pseudomonadota</taxon>
        <taxon>Betaproteobacteria</taxon>
        <taxon>Burkholderiales</taxon>
        <taxon>Burkholderiaceae</taxon>
        <taxon>Paraburkholderia</taxon>
    </lineage>
</organism>
<dbReference type="OrthoDB" id="9101729at2"/>
<dbReference type="AlphaFoldDB" id="A0A1N7S270"/>